<dbReference type="AlphaFoldDB" id="A0A927HFP9"/>
<comment type="caution">
    <text evidence="1">The sequence shown here is derived from an EMBL/GenBank/DDBJ whole genome shotgun (WGS) entry which is preliminary data.</text>
</comment>
<accession>A0A927HFP9</accession>
<proteinExistence type="predicted"/>
<name>A0A927HFP9_9RHOB</name>
<evidence type="ECO:0000313" key="1">
    <source>
        <dbReference type="EMBL" id="MBD3664659.1"/>
    </source>
</evidence>
<dbReference type="RefSeq" id="WP_191075680.1">
    <property type="nucleotide sequence ID" value="NZ_JACTAG010000002.1"/>
</dbReference>
<evidence type="ECO:0000313" key="2">
    <source>
        <dbReference type="Proteomes" id="UP000635142"/>
    </source>
</evidence>
<reference evidence="1" key="1">
    <citation type="submission" date="2020-08" db="EMBL/GenBank/DDBJ databases">
        <title>Sulfitobacter aestuariivivens sp. nov., isolated from a tidal flat.</title>
        <authorList>
            <person name="Park S."/>
            <person name="Yoon J.-H."/>
        </authorList>
    </citation>
    <scope>NUCLEOTIDE SEQUENCE</scope>
    <source>
        <strain evidence="1">TSTF-M16</strain>
    </source>
</reference>
<dbReference type="Proteomes" id="UP000635142">
    <property type="component" value="Unassembled WGS sequence"/>
</dbReference>
<gene>
    <name evidence="1" type="ORF">H9Q16_12055</name>
</gene>
<dbReference type="EMBL" id="JACTAG010000002">
    <property type="protein sequence ID" value="MBD3664659.1"/>
    <property type="molecule type" value="Genomic_DNA"/>
</dbReference>
<protein>
    <submittedName>
        <fullName evidence="1">Uncharacterized protein</fullName>
    </submittedName>
</protein>
<organism evidence="1 2">
    <name type="scientific">Sulfitobacter aestuariivivens</name>
    <dbReference type="NCBI Taxonomy" id="2766981"/>
    <lineage>
        <taxon>Bacteria</taxon>
        <taxon>Pseudomonadati</taxon>
        <taxon>Pseudomonadota</taxon>
        <taxon>Alphaproteobacteria</taxon>
        <taxon>Rhodobacterales</taxon>
        <taxon>Roseobacteraceae</taxon>
        <taxon>Sulfitobacter</taxon>
    </lineage>
</organism>
<sequence length="71" mass="7624">MQLAPGIETFGENVRAGRDLRHSCSDPVGTCVLSTRFETFSIAPSRGAIGTMALCAGDIARRPCRLPEDLM</sequence>
<keyword evidence="2" id="KW-1185">Reference proteome</keyword>